<proteinExistence type="predicted"/>
<keyword evidence="1" id="KW-0472">Membrane</keyword>
<evidence type="ECO:0000256" key="1">
    <source>
        <dbReference type="SAM" id="Phobius"/>
    </source>
</evidence>
<dbReference type="AlphaFoldDB" id="A0A0A9C166"/>
<name>A0A0A9C166_ARUDO</name>
<evidence type="ECO:0000313" key="2">
    <source>
        <dbReference type="EMBL" id="JAD68193.1"/>
    </source>
</evidence>
<accession>A0A0A9C166</accession>
<organism evidence="2">
    <name type="scientific">Arundo donax</name>
    <name type="common">Giant reed</name>
    <name type="synonym">Donax arundinaceus</name>
    <dbReference type="NCBI Taxonomy" id="35708"/>
    <lineage>
        <taxon>Eukaryota</taxon>
        <taxon>Viridiplantae</taxon>
        <taxon>Streptophyta</taxon>
        <taxon>Embryophyta</taxon>
        <taxon>Tracheophyta</taxon>
        <taxon>Spermatophyta</taxon>
        <taxon>Magnoliopsida</taxon>
        <taxon>Liliopsida</taxon>
        <taxon>Poales</taxon>
        <taxon>Poaceae</taxon>
        <taxon>PACMAD clade</taxon>
        <taxon>Arundinoideae</taxon>
        <taxon>Arundineae</taxon>
        <taxon>Arundo</taxon>
    </lineage>
</organism>
<keyword evidence="1" id="KW-1133">Transmembrane helix</keyword>
<protein>
    <submittedName>
        <fullName evidence="2">Uncharacterized protein</fullName>
    </submittedName>
</protein>
<sequence>MEGKTRMAVGGYHLTSSVICLIAVAVNYWFFYCNVLYHSIL</sequence>
<reference evidence="2" key="1">
    <citation type="submission" date="2014-09" db="EMBL/GenBank/DDBJ databases">
        <authorList>
            <person name="Magalhaes I.L.F."/>
            <person name="Oliveira U."/>
            <person name="Santos F.R."/>
            <person name="Vidigal T.H.D.A."/>
            <person name="Brescovit A.D."/>
            <person name="Santos A.J."/>
        </authorList>
    </citation>
    <scope>NUCLEOTIDE SEQUENCE</scope>
    <source>
        <tissue evidence="2">Shoot tissue taken approximately 20 cm above the soil surface</tissue>
    </source>
</reference>
<keyword evidence="1" id="KW-0812">Transmembrane</keyword>
<reference evidence="2" key="2">
    <citation type="journal article" date="2015" name="Data Brief">
        <title>Shoot transcriptome of the giant reed, Arundo donax.</title>
        <authorList>
            <person name="Barrero R.A."/>
            <person name="Guerrero F.D."/>
            <person name="Moolhuijzen P."/>
            <person name="Goolsby J.A."/>
            <person name="Tidwell J."/>
            <person name="Bellgard S.E."/>
            <person name="Bellgard M.I."/>
        </authorList>
    </citation>
    <scope>NUCLEOTIDE SEQUENCE</scope>
    <source>
        <tissue evidence="2">Shoot tissue taken approximately 20 cm above the soil surface</tissue>
    </source>
</reference>
<feature type="transmembrane region" description="Helical" evidence="1">
    <location>
        <begin position="12"/>
        <end position="31"/>
    </location>
</feature>
<dbReference type="EMBL" id="GBRH01229702">
    <property type="protein sequence ID" value="JAD68193.1"/>
    <property type="molecule type" value="Transcribed_RNA"/>
</dbReference>